<dbReference type="Proteomes" id="UP000239388">
    <property type="component" value="Unassembled WGS sequence"/>
</dbReference>
<name>A0A2S8F3Y3_9BACT</name>
<comment type="caution">
    <text evidence="1">The sequence shown here is derived from an EMBL/GenBank/DDBJ whole genome shotgun (WGS) entry which is preliminary data.</text>
</comment>
<protein>
    <submittedName>
        <fullName evidence="1">Uncharacterized protein</fullName>
    </submittedName>
</protein>
<evidence type="ECO:0000313" key="1">
    <source>
        <dbReference type="EMBL" id="PQO26860.1"/>
    </source>
</evidence>
<dbReference type="EMBL" id="PUIB01000029">
    <property type="protein sequence ID" value="PQO26860.1"/>
    <property type="molecule type" value="Genomic_DNA"/>
</dbReference>
<sequence>MRSDLPAIRFSRAAYWFTNSTGPDRSFFLRSARSDLIANLRRALAASDATSDRTGPLSFFYRDSPQTARWQVREVGRNAQTGPVRVCGRSKIGVAALSQSQGREENSTCWAIDQTPALLR</sequence>
<reference evidence="1 2" key="1">
    <citation type="submission" date="2018-02" db="EMBL/GenBank/DDBJ databases">
        <title>Comparative genomes isolates from brazilian mangrove.</title>
        <authorList>
            <person name="Araujo J.E."/>
            <person name="Taketani R.G."/>
            <person name="Silva M.C.P."/>
            <person name="Loureco M.V."/>
            <person name="Andreote F.D."/>
        </authorList>
    </citation>
    <scope>NUCLEOTIDE SEQUENCE [LARGE SCALE GENOMIC DNA]</scope>
    <source>
        <strain evidence="1 2">NAP PRIS-MGV</strain>
    </source>
</reference>
<proteinExistence type="predicted"/>
<organism evidence="1 2">
    <name type="scientific">Blastopirellula marina</name>
    <dbReference type="NCBI Taxonomy" id="124"/>
    <lineage>
        <taxon>Bacteria</taxon>
        <taxon>Pseudomonadati</taxon>
        <taxon>Planctomycetota</taxon>
        <taxon>Planctomycetia</taxon>
        <taxon>Pirellulales</taxon>
        <taxon>Pirellulaceae</taxon>
        <taxon>Blastopirellula</taxon>
    </lineage>
</organism>
<evidence type="ECO:0000313" key="2">
    <source>
        <dbReference type="Proteomes" id="UP000239388"/>
    </source>
</evidence>
<accession>A0A2S8F3Y3</accession>
<dbReference type="AlphaFoldDB" id="A0A2S8F3Y3"/>
<gene>
    <name evidence="1" type="ORF">C5Y98_29250</name>
</gene>